<evidence type="ECO:0000256" key="5">
    <source>
        <dbReference type="SAM" id="Phobius"/>
    </source>
</evidence>
<feature type="transmembrane region" description="Helical" evidence="5">
    <location>
        <begin position="22"/>
        <end position="44"/>
    </location>
</feature>
<dbReference type="Proteomes" id="UP000076552">
    <property type="component" value="Unassembled WGS sequence"/>
</dbReference>
<feature type="transmembrane region" description="Helical" evidence="5">
    <location>
        <begin position="120"/>
        <end position="139"/>
    </location>
</feature>
<dbReference type="SUPFAM" id="SSF103481">
    <property type="entry name" value="Multidrug resistance efflux transporter EmrE"/>
    <property type="match status" value="1"/>
</dbReference>
<feature type="transmembrane region" description="Helical" evidence="5">
    <location>
        <begin position="276"/>
        <end position="295"/>
    </location>
</feature>
<keyword evidence="4 5" id="KW-0472">Membrane</keyword>
<feature type="transmembrane region" description="Helical" evidence="5">
    <location>
        <begin position="187"/>
        <end position="207"/>
    </location>
</feature>
<dbReference type="InterPro" id="IPR007271">
    <property type="entry name" value="Nuc_sug_transpt"/>
</dbReference>
<keyword evidence="6" id="KW-0762">Sugar transport</keyword>
<feature type="transmembrane region" description="Helical" evidence="5">
    <location>
        <begin position="219"/>
        <end position="240"/>
    </location>
</feature>
<comment type="subcellular location">
    <subcellularLocation>
        <location evidence="1">Membrane</location>
        <topology evidence="1">Multi-pass membrane protein</topology>
    </subcellularLocation>
</comment>
<keyword evidence="2 5" id="KW-0812">Transmembrane</keyword>
<dbReference type="GO" id="GO:0000139">
    <property type="term" value="C:Golgi membrane"/>
    <property type="evidence" value="ECO:0007669"/>
    <property type="project" value="InterPro"/>
</dbReference>
<keyword evidence="7" id="KW-1185">Reference proteome</keyword>
<evidence type="ECO:0000256" key="2">
    <source>
        <dbReference type="ARBA" id="ARBA00022692"/>
    </source>
</evidence>
<keyword evidence="6" id="KW-0813">Transport</keyword>
<dbReference type="GO" id="GO:0015165">
    <property type="term" value="F:pyrimidine nucleotide-sugar transmembrane transporter activity"/>
    <property type="evidence" value="ECO:0007669"/>
    <property type="project" value="InterPro"/>
</dbReference>
<feature type="transmembrane region" description="Helical" evidence="5">
    <location>
        <begin position="65"/>
        <end position="85"/>
    </location>
</feature>
<organism evidence="6 7">
    <name type="scientific">Colletotrichum tofieldiae</name>
    <dbReference type="NCBI Taxonomy" id="708197"/>
    <lineage>
        <taxon>Eukaryota</taxon>
        <taxon>Fungi</taxon>
        <taxon>Dikarya</taxon>
        <taxon>Ascomycota</taxon>
        <taxon>Pezizomycotina</taxon>
        <taxon>Sordariomycetes</taxon>
        <taxon>Hypocreomycetidae</taxon>
        <taxon>Glomerellales</taxon>
        <taxon>Glomerellaceae</taxon>
        <taxon>Colletotrichum</taxon>
        <taxon>Colletotrichum spaethianum species complex</taxon>
    </lineage>
</organism>
<keyword evidence="3 5" id="KW-1133">Transmembrane helix</keyword>
<reference evidence="6 7" key="1">
    <citation type="submission" date="2015-06" db="EMBL/GenBank/DDBJ databases">
        <title>Survival trade-offs in plant roots during colonization by closely related pathogenic and mutualistic fungi.</title>
        <authorList>
            <person name="Hacquard S."/>
            <person name="Kracher B."/>
            <person name="Hiruma K."/>
            <person name="Weinman A."/>
            <person name="Muench P."/>
            <person name="Garrido Oter R."/>
            <person name="Ver Loren van Themaat E."/>
            <person name="Dallerey J.-F."/>
            <person name="Damm U."/>
            <person name="Henrissat B."/>
            <person name="Lespinet O."/>
            <person name="Thon M."/>
            <person name="Kemen E."/>
            <person name="McHardy A.C."/>
            <person name="Schulze-Lefert P."/>
            <person name="O'Connell R.J."/>
        </authorList>
    </citation>
    <scope>NUCLEOTIDE SEQUENCE [LARGE SCALE GENOMIC DNA]</scope>
    <source>
        <strain evidence="6 7">0861</strain>
    </source>
</reference>
<dbReference type="AlphaFoldDB" id="A0A166MB69"/>
<accession>A0A166MB69</accession>
<feature type="transmembrane region" description="Helical" evidence="5">
    <location>
        <begin position="91"/>
        <end position="113"/>
    </location>
</feature>
<dbReference type="EMBL" id="LFIV01000280">
    <property type="protein sequence ID" value="KZL64490.1"/>
    <property type="molecule type" value="Genomic_DNA"/>
</dbReference>
<dbReference type="PANTHER" id="PTHR10231">
    <property type="entry name" value="NUCLEOTIDE-SUGAR TRANSMEMBRANE TRANSPORTER"/>
    <property type="match status" value="1"/>
</dbReference>
<dbReference type="Gene3D" id="1.10.3730.20">
    <property type="match status" value="1"/>
</dbReference>
<feature type="transmembrane region" description="Helical" evidence="5">
    <location>
        <begin position="252"/>
        <end position="270"/>
    </location>
</feature>
<evidence type="ECO:0000256" key="3">
    <source>
        <dbReference type="ARBA" id="ARBA00022989"/>
    </source>
</evidence>
<dbReference type="Pfam" id="PF04142">
    <property type="entry name" value="Nuc_sug_transp"/>
    <property type="match status" value="1"/>
</dbReference>
<evidence type="ECO:0000256" key="4">
    <source>
        <dbReference type="ARBA" id="ARBA00023136"/>
    </source>
</evidence>
<protein>
    <submittedName>
        <fullName evidence="6">Nucleotide-sugar transporter</fullName>
    </submittedName>
</protein>
<sequence>MAQNAACLMNSVGSKDSGYNPLTAVVFSDVLKLAISYIGLLWALPTEGATPPKYAAGLLSLQKGHHLALIPAILYTVAAVSQATGAHNLSLLPYLMLSQVKLILTPIFGIFFLKQILNPLQWGSLILMTVGVVLVQVGSDTNSLKPSVSVQGQNIALGTFSMVVAGTCVASSGVYTESCLKASSNFLAYNAQLAGYSCGLALLGLILRSETGLKDFFKGYNTFVWVLIVLQAIGGLIVSWCVRITSTVAKNYAQGLGFLAASVISLLSVSSRVEHLFFFGVLLMLWGVFGSLWSARTEKELPSRKREAKEGQEQIV</sequence>
<name>A0A166MB69_9PEZI</name>
<gene>
    <name evidence="6" type="ORF">CT0861_07457</name>
</gene>
<proteinExistence type="predicted"/>
<evidence type="ECO:0000256" key="1">
    <source>
        <dbReference type="ARBA" id="ARBA00004141"/>
    </source>
</evidence>
<feature type="transmembrane region" description="Helical" evidence="5">
    <location>
        <begin position="155"/>
        <end position="175"/>
    </location>
</feature>
<dbReference type="InterPro" id="IPR037185">
    <property type="entry name" value="EmrE-like"/>
</dbReference>
<comment type="caution">
    <text evidence="6">The sequence shown here is derived from an EMBL/GenBank/DDBJ whole genome shotgun (WGS) entry which is preliminary data.</text>
</comment>
<evidence type="ECO:0000313" key="6">
    <source>
        <dbReference type="EMBL" id="KZL64490.1"/>
    </source>
</evidence>
<evidence type="ECO:0000313" key="7">
    <source>
        <dbReference type="Proteomes" id="UP000076552"/>
    </source>
</evidence>